<evidence type="ECO:0008006" key="3">
    <source>
        <dbReference type="Google" id="ProtNLM"/>
    </source>
</evidence>
<dbReference type="KEGG" id="cmb:CSW64_20020"/>
<accession>A0A2D2B2Q5</accession>
<dbReference type="EMBL" id="CP024201">
    <property type="protein sequence ID" value="ATQ44508.1"/>
    <property type="molecule type" value="Genomic_DNA"/>
</dbReference>
<evidence type="ECO:0000313" key="1">
    <source>
        <dbReference type="EMBL" id="ATQ44508.1"/>
    </source>
</evidence>
<gene>
    <name evidence="1" type="ORF">CSW64_20020</name>
</gene>
<dbReference type="AlphaFoldDB" id="A0A2D2B2Q5"/>
<keyword evidence="2" id="KW-1185">Reference proteome</keyword>
<name>A0A2D2B2Q5_9CAUL</name>
<reference evidence="1 2" key="1">
    <citation type="submission" date="2017-10" db="EMBL/GenBank/DDBJ databases">
        <title>Genome sequence of Caulobacter mirabilis FWC38.</title>
        <authorList>
            <person name="Fiebig A."/>
            <person name="Crosson S."/>
        </authorList>
    </citation>
    <scope>NUCLEOTIDE SEQUENCE [LARGE SCALE GENOMIC DNA]</scope>
    <source>
        <strain evidence="1 2">FWC 38</strain>
    </source>
</reference>
<protein>
    <recommendedName>
        <fullName evidence="3">CdiI immunity protein domain-containing protein</fullName>
    </recommendedName>
</protein>
<organism evidence="1 2">
    <name type="scientific">Caulobacter mirabilis</name>
    <dbReference type="NCBI Taxonomy" id="69666"/>
    <lineage>
        <taxon>Bacteria</taxon>
        <taxon>Pseudomonadati</taxon>
        <taxon>Pseudomonadota</taxon>
        <taxon>Alphaproteobacteria</taxon>
        <taxon>Caulobacterales</taxon>
        <taxon>Caulobacteraceae</taxon>
        <taxon>Caulobacter</taxon>
    </lineage>
</organism>
<dbReference type="Proteomes" id="UP000228945">
    <property type="component" value="Chromosome"/>
</dbReference>
<evidence type="ECO:0000313" key="2">
    <source>
        <dbReference type="Proteomes" id="UP000228945"/>
    </source>
</evidence>
<sequence>MEAFVELPGLLATFRQEVVAAGPGWGATIDALLKDWSRTRVETAIAEVDALLAAGLSEHDLGKRLWALGAEAFPDRTPVATLHDLRSHLAARL</sequence>
<proteinExistence type="predicted"/>